<dbReference type="EMBL" id="JAENHL010000006">
    <property type="protein sequence ID" value="MBK1866842.1"/>
    <property type="molecule type" value="Genomic_DNA"/>
</dbReference>
<comment type="caution">
    <text evidence="1">The sequence shown here is derived from an EMBL/GenBank/DDBJ whole genome shotgun (WGS) entry which is preliminary data.</text>
</comment>
<protein>
    <submittedName>
        <fullName evidence="1">Helix-turn-helix transcriptional regulator</fullName>
    </submittedName>
</protein>
<evidence type="ECO:0000313" key="2">
    <source>
        <dbReference type="Proteomes" id="UP000616151"/>
    </source>
</evidence>
<dbReference type="Proteomes" id="UP000616151">
    <property type="component" value="Unassembled WGS sequence"/>
</dbReference>
<organism evidence="1 2">
    <name type="scientific">Taklimakanibacter albus</name>
    <dbReference type="NCBI Taxonomy" id="2800327"/>
    <lineage>
        <taxon>Bacteria</taxon>
        <taxon>Pseudomonadati</taxon>
        <taxon>Pseudomonadota</taxon>
        <taxon>Alphaproteobacteria</taxon>
        <taxon>Hyphomicrobiales</taxon>
        <taxon>Aestuariivirgaceae</taxon>
        <taxon>Taklimakanibacter</taxon>
    </lineage>
</organism>
<proteinExistence type="predicted"/>
<sequence length="205" mass="22583">MSTRRGRKSGDAQATDVTPALGKTIQRLRKAYNMSLGELSEHSGVAKSIISQIERNETNPTIGTVYRLSRALDTTIDEVLKHDDDPNFVEVQGKSGVPILESQDGLCRLAIAGPLNLVEQLQWYDFQARPGGALESDPHPAGTVEHLYLLKGELEVTCDGETRLIKTGESVRFRGDRPHRLFNPGTDYAHATMVLVLRQMGSESN</sequence>
<name>A0ACC5R2K6_9HYPH</name>
<reference evidence="1" key="1">
    <citation type="submission" date="2021-01" db="EMBL/GenBank/DDBJ databases">
        <authorList>
            <person name="Sun Q."/>
        </authorList>
    </citation>
    <scope>NUCLEOTIDE SEQUENCE</scope>
    <source>
        <strain evidence="1">YIM B02566</strain>
    </source>
</reference>
<keyword evidence="2" id="KW-1185">Reference proteome</keyword>
<gene>
    <name evidence="1" type="ORF">JHL16_10795</name>
</gene>
<accession>A0ACC5R2K6</accession>
<evidence type="ECO:0000313" key="1">
    <source>
        <dbReference type="EMBL" id="MBK1866842.1"/>
    </source>
</evidence>